<reference evidence="1 2" key="1">
    <citation type="submission" date="2021-03" db="EMBL/GenBank/DDBJ databases">
        <title>Sequencing the genomes of 1000 actinobacteria strains.</title>
        <authorList>
            <person name="Klenk H.-P."/>
        </authorList>
    </citation>
    <scope>NUCLEOTIDE SEQUENCE [LARGE SCALE GENOMIC DNA]</scope>
    <source>
        <strain evidence="1 2">DSM 18824</strain>
    </source>
</reference>
<evidence type="ECO:0000313" key="1">
    <source>
        <dbReference type="EMBL" id="MBP2351751.1"/>
    </source>
</evidence>
<name>A0ABS4UJC5_9ACTN</name>
<sequence>MQCAVVLNVASGTNLYPVTVAAQDRAVPDAGTGSDQDVADHSGAGRDERIGINVRGVDTAWLRRRGPAAIGYPASFADAVAVISAFPDPPISGEARAMHWDPDNARWTWTTGHPTDAGTPFFDRSANSATNRQRTSLRTSISATEWLPMRTYAQHAAAESVTCNGPRATLTSDNRSQLEFSGFGVRVPGGAHLAAHKSPGHASALGSFMSGAHHLRTTVPSLGAEPTCAHSIEAAVSALI</sequence>
<accession>A0ABS4UJC5</accession>
<gene>
    <name evidence="1" type="ORF">JOF29_002834</name>
</gene>
<protein>
    <submittedName>
        <fullName evidence="1">Uncharacterized protein</fullName>
    </submittedName>
</protein>
<organism evidence="1 2">
    <name type="scientific">Kribbella aluminosa</name>
    <dbReference type="NCBI Taxonomy" id="416017"/>
    <lineage>
        <taxon>Bacteria</taxon>
        <taxon>Bacillati</taxon>
        <taxon>Actinomycetota</taxon>
        <taxon>Actinomycetes</taxon>
        <taxon>Propionibacteriales</taxon>
        <taxon>Kribbellaceae</taxon>
        <taxon>Kribbella</taxon>
    </lineage>
</organism>
<keyword evidence="2" id="KW-1185">Reference proteome</keyword>
<dbReference type="Proteomes" id="UP000755585">
    <property type="component" value="Unassembled WGS sequence"/>
</dbReference>
<evidence type="ECO:0000313" key="2">
    <source>
        <dbReference type="Proteomes" id="UP000755585"/>
    </source>
</evidence>
<dbReference type="EMBL" id="JAGINT010000001">
    <property type="protein sequence ID" value="MBP2351751.1"/>
    <property type="molecule type" value="Genomic_DNA"/>
</dbReference>
<comment type="caution">
    <text evidence="1">The sequence shown here is derived from an EMBL/GenBank/DDBJ whole genome shotgun (WGS) entry which is preliminary data.</text>
</comment>
<proteinExistence type="predicted"/>